<reference evidence="2 3" key="1">
    <citation type="submission" date="2020-07" db="EMBL/GenBank/DDBJ databases">
        <title>non toxigenic Corynebacterium sp. nov from a clinical source.</title>
        <authorList>
            <person name="Bernier A.-M."/>
            <person name="Bernard K."/>
        </authorList>
    </citation>
    <scope>NUCLEOTIDE SEQUENCE [LARGE SCALE GENOMIC DNA]</scope>
    <source>
        <strain evidence="3">NML 93-0612</strain>
    </source>
</reference>
<sequence>MIADINRLGGAFSVRVEPFRQEDFVASRLCDPTLPDAATMVGAHAAVRGLEPNRFAGSLVFQRYCHRVCGAAVAALVLHDSVLDVSMPNCAMRFREGSPDTLILKNLDVRPVADPKAVVDMTVGQHLEPLAQVISKVSGPGMPNLWGNMAAGFAGAFRKLSLQAHNSAELARVRALAEQVAAAHPKLERGGSYRLVTLGEKTQLQFERTSCCHWYAAKDGKYCSWCSKISPQERQQRFLQLLQDQ</sequence>
<feature type="domain" description="Aerobactin siderophore biosynthesis IucA/IucC-like C-terminal" evidence="1">
    <location>
        <begin position="59"/>
        <end position="181"/>
    </location>
</feature>
<evidence type="ECO:0000313" key="3">
    <source>
        <dbReference type="Proteomes" id="UP000515570"/>
    </source>
</evidence>
<name>A0A7G5FHL0_9CORY</name>
<proteinExistence type="predicted"/>
<organism evidence="2 3">
    <name type="scientific">Corynebacterium hindlerae</name>
    <dbReference type="NCBI Taxonomy" id="699041"/>
    <lineage>
        <taxon>Bacteria</taxon>
        <taxon>Bacillati</taxon>
        <taxon>Actinomycetota</taxon>
        <taxon>Actinomycetes</taxon>
        <taxon>Mycobacteriales</taxon>
        <taxon>Corynebacteriaceae</taxon>
        <taxon>Corynebacterium</taxon>
    </lineage>
</organism>
<keyword evidence="3" id="KW-1185">Reference proteome</keyword>
<dbReference type="RefSeq" id="WP_182386916.1">
    <property type="nucleotide sequence ID" value="NZ_CP059833.1"/>
</dbReference>
<dbReference type="Pfam" id="PF06276">
    <property type="entry name" value="FhuF"/>
    <property type="match status" value="1"/>
</dbReference>
<dbReference type="Proteomes" id="UP000515570">
    <property type="component" value="Chromosome"/>
</dbReference>
<accession>A0A7G5FHL0</accession>
<dbReference type="EMBL" id="CP059833">
    <property type="protein sequence ID" value="QMV86101.1"/>
    <property type="molecule type" value="Genomic_DNA"/>
</dbReference>
<dbReference type="GO" id="GO:0003824">
    <property type="term" value="F:catalytic activity"/>
    <property type="evidence" value="ECO:0007669"/>
    <property type="project" value="UniProtKB-ARBA"/>
</dbReference>
<protein>
    <recommendedName>
        <fullName evidence="1">Aerobactin siderophore biosynthesis IucA/IucC-like C-terminal domain-containing protein</fullName>
    </recommendedName>
</protein>
<gene>
    <name evidence="2" type="ORF">HW450_05140</name>
</gene>
<dbReference type="InterPro" id="IPR022770">
    <property type="entry name" value="IucA/IucC-like_C"/>
</dbReference>
<evidence type="ECO:0000313" key="2">
    <source>
        <dbReference type="EMBL" id="QMV86101.1"/>
    </source>
</evidence>
<evidence type="ECO:0000259" key="1">
    <source>
        <dbReference type="Pfam" id="PF06276"/>
    </source>
</evidence>
<dbReference type="AlphaFoldDB" id="A0A7G5FHL0"/>